<dbReference type="OrthoDB" id="160990at2"/>
<dbReference type="AlphaFoldDB" id="A0A316C2V9"/>
<dbReference type="PANTHER" id="PTHR38471:SF2">
    <property type="entry name" value="FOUR HELIX BUNDLE PROTEIN"/>
    <property type="match status" value="1"/>
</dbReference>
<organism evidence="1 2">
    <name type="scientific">Pseudaminobacter salicylatoxidans</name>
    <dbReference type="NCBI Taxonomy" id="93369"/>
    <lineage>
        <taxon>Bacteria</taxon>
        <taxon>Pseudomonadati</taxon>
        <taxon>Pseudomonadota</taxon>
        <taxon>Alphaproteobacteria</taxon>
        <taxon>Hyphomicrobiales</taxon>
        <taxon>Phyllobacteriaceae</taxon>
        <taxon>Pseudaminobacter</taxon>
    </lineage>
</organism>
<evidence type="ECO:0000313" key="1">
    <source>
        <dbReference type="EMBL" id="PWJ84040.1"/>
    </source>
</evidence>
<evidence type="ECO:0000313" key="2">
    <source>
        <dbReference type="Proteomes" id="UP000245396"/>
    </source>
</evidence>
<dbReference type="EMBL" id="QGGG01000007">
    <property type="protein sequence ID" value="PWJ84040.1"/>
    <property type="molecule type" value="Genomic_DNA"/>
</dbReference>
<comment type="caution">
    <text evidence="1">The sequence shown here is derived from an EMBL/GenBank/DDBJ whole genome shotgun (WGS) entry which is preliminary data.</text>
</comment>
<dbReference type="InterPro" id="IPR012657">
    <property type="entry name" value="23S_rRNA-intervening_sequence"/>
</dbReference>
<dbReference type="CDD" id="cd16377">
    <property type="entry name" value="23S_rRNA_IVP_like"/>
    <property type="match status" value="1"/>
</dbReference>
<accession>A0A316C2V9</accession>
<dbReference type="NCBIfam" id="TIGR02436">
    <property type="entry name" value="four helix bundle protein"/>
    <property type="match status" value="1"/>
</dbReference>
<dbReference type="PANTHER" id="PTHR38471">
    <property type="entry name" value="FOUR HELIX BUNDLE PROTEIN"/>
    <property type="match status" value="1"/>
</dbReference>
<sequence>MDAPAEQRDPIRDYRDLIVWKESMDLAVDIYALTRSFPREEAFGLTSQLRRAASSIPANIAEGFGRAQRRPFIQFLRVAQGSLKELETHVTLAERVGYLESSAVSGLTSRCELLGKRLVSFVRSLEREGGRT</sequence>
<dbReference type="STRING" id="1192868.GCA_000304395_04469"/>
<reference evidence="1 2" key="1">
    <citation type="submission" date="2018-05" db="EMBL/GenBank/DDBJ databases">
        <title>Genomic Encyclopedia of Type Strains, Phase IV (KMG-IV): sequencing the most valuable type-strain genomes for metagenomic binning, comparative biology and taxonomic classification.</title>
        <authorList>
            <person name="Goeker M."/>
        </authorList>
    </citation>
    <scope>NUCLEOTIDE SEQUENCE [LARGE SCALE GENOMIC DNA]</scope>
    <source>
        <strain evidence="1 2">DSM 6986</strain>
    </source>
</reference>
<dbReference type="Pfam" id="PF05635">
    <property type="entry name" value="23S_rRNA_IVP"/>
    <property type="match status" value="1"/>
</dbReference>
<keyword evidence="2" id="KW-1185">Reference proteome</keyword>
<dbReference type="Proteomes" id="UP000245396">
    <property type="component" value="Unassembled WGS sequence"/>
</dbReference>
<proteinExistence type="predicted"/>
<gene>
    <name evidence="1" type="ORF">C7441_107203</name>
</gene>
<dbReference type="NCBIfam" id="NF008911">
    <property type="entry name" value="PRK12275.1-2"/>
    <property type="match status" value="1"/>
</dbReference>
<dbReference type="RefSeq" id="WP_019173893.1">
    <property type="nucleotide sequence ID" value="NZ_QGGG01000007.1"/>
</dbReference>
<protein>
    <submittedName>
        <fullName evidence="1">Four helix bundle protein</fullName>
    </submittedName>
</protein>
<dbReference type="InterPro" id="IPR036583">
    <property type="entry name" value="23S_rRNA_IVS_sf"/>
</dbReference>
<dbReference type="Gene3D" id="1.20.1440.60">
    <property type="entry name" value="23S rRNA-intervening sequence"/>
    <property type="match status" value="1"/>
</dbReference>
<name>A0A316C2V9_PSESE</name>
<dbReference type="SUPFAM" id="SSF158446">
    <property type="entry name" value="IVS-encoded protein-like"/>
    <property type="match status" value="1"/>
</dbReference>